<sequence>MDCITDHKECRGPETEAGWLPTRLIDVGLPETPRQPRLVLSADIKRRDRSRQVYVTLSHRWASSGVQLKLKSCNIDILMQSIPLQNLSSTFLDAIRVTRDLGVRYLWIDSLCILQDSKADWEAESRDMGKVYEYCLLNIAATGNSDNGGGLFQKRDSSFVSRFRFRIQYKDHDQVYSAPRLPRMWDQYISNSVLNKRGWVLQERILSPRTLHFASQLFWECRILQASETVMQGINSDDSVTPVWGEKYCKVNLKRFRPSYGGKKPWFGLIELYARCSITEPADRLMAVAGLAKEYMLRSYDNHTYLAGLWKEHLPFNLLWWLEKATGTVEYAAEYRCKVFVFKTQRLANERIGPSWSWAALDYTSGVLEDLTVAWRALWPLVKVVDAVITPRGSDVFGVLEGGHILLKGRVGQTFSLAAWKALSEPSISVKLDVEAIADVEPLHCLPIMVGWNEKVAGNSRWVHCLLLERFGPFRERCNSGLTRVGVVKVSLEAEDFNSLPHEIRWVVEFVKSTPPFWKLEDVTIY</sequence>
<dbReference type="EMBL" id="MU853802">
    <property type="protein sequence ID" value="KAK3940000.1"/>
    <property type="molecule type" value="Genomic_DNA"/>
</dbReference>
<dbReference type="AlphaFoldDB" id="A0AAN6N6D4"/>
<evidence type="ECO:0000259" key="1">
    <source>
        <dbReference type="Pfam" id="PF06985"/>
    </source>
</evidence>
<accession>A0AAN6N6D4</accession>
<protein>
    <submittedName>
        <fullName evidence="2">Heterokaryon incompatibility protein-domain-containing protein</fullName>
    </submittedName>
</protein>
<feature type="domain" description="Heterokaryon incompatibility" evidence="1">
    <location>
        <begin position="54"/>
        <end position="203"/>
    </location>
</feature>
<reference evidence="3" key="1">
    <citation type="journal article" date="2023" name="Mol. Phylogenet. Evol.">
        <title>Genome-scale phylogeny and comparative genomics of the fungal order Sordariales.</title>
        <authorList>
            <person name="Hensen N."/>
            <person name="Bonometti L."/>
            <person name="Westerberg I."/>
            <person name="Brannstrom I.O."/>
            <person name="Guillou S."/>
            <person name="Cros-Aarteil S."/>
            <person name="Calhoun S."/>
            <person name="Haridas S."/>
            <person name="Kuo A."/>
            <person name="Mondo S."/>
            <person name="Pangilinan J."/>
            <person name="Riley R."/>
            <person name="LaButti K."/>
            <person name="Andreopoulos B."/>
            <person name="Lipzen A."/>
            <person name="Chen C."/>
            <person name="Yan M."/>
            <person name="Daum C."/>
            <person name="Ng V."/>
            <person name="Clum A."/>
            <person name="Steindorff A."/>
            <person name="Ohm R.A."/>
            <person name="Martin F."/>
            <person name="Silar P."/>
            <person name="Natvig D.O."/>
            <person name="Lalanne C."/>
            <person name="Gautier V."/>
            <person name="Ament-Velasquez S.L."/>
            <person name="Kruys A."/>
            <person name="Hutchinson M.I."/>
            <person name="Powell A.J."/>
            <person name="Barry K."/>
            <person name="Miller A.N."/>
            <person name="Grigoriev I.V."/>
            <person name="Debuchy R."/>
            <person name="Gladieux P."/>
            <person name="Hiltunen Thoren M."/>
            <person name="Johannesson H."/>
        </authorList>
    </citation>
    <scope>NUCLEOTIDE SEQUENCE [LARGE SCALE GENOMIC DNA]</scope>
    <source>
        <strain evidence="3">CBS 340.73</strain>
    </source>
</reference>
<organism evidence="2 3">
    <name type="scientific">Diplogelasinospora grovesii</name>
    <dbReference type="NCBI Taxonomy" id="303347"/>
    <lineage>
        <taxon>Eukaryota</taxon>
        <taxon>Fungi</taxon>
        <taxon>Dikarya</taxon>
        <taxon>Ascomycota</taxon>
        <taxon>Pezizomycotina</taxon>
        <taxon>Sordariomycetes</taxon>
        <taxon>Sordariomycetidae</taxon>
        <taxon>Sordariales</taxon>
        <taxon>Diplogelasinosporaceae</taxon>
        <taxon>Diplogelasinospora</taxon>
    </lineage>
</organism>
<dbReference type="Proteomes" id="UP001303473">
    <property type="component" value="Unassembled WGS sequence"/>
</dbReference>
<dbReference type="PANTHER" id="PTHR33112">
    <property type="entry name" value="DOMAIN PROTEIN, PUTATIVE-RELATED"/>
    <property type="match status" value="1"/>
</dbReference>
<keyword evidence="3" id="KW-1185">Reference proteome</keyword>
<comment type="caution">
    <text evidence="2">The sequence shown here is derived from an EMBL/GenBank/DDBJ whole genome shotgun (WGS) entry which is preliminary data.</text>
</comment>
<name>A0AAN6N6D4_9PEZI</name>
<evidence type="ECO:0000313" key="3">
    <source>
        <dbReference type="Proteomes" id="UP001303473"/>
    </source>
</evidence>
<dbReference type="Pfam" id="PF06985">
    <property type="entry name" value="HET"/>
    <property type="match status" value="1"/>
</dbReference>
<dbReference type="PANTHER" id="PTHR33112:SF10">
    <property type="entry name" value="TOL"/>
    <property type="match status" value="1"/>
</dbReference>
<dbReference type="InterPro" id="IPR010730">
    <property type="entry name" value="HET"/>
</dbReference>
<proteinExistence type="predicted"/>
<gene>
    <name evidence="2" type="ORF">QBC46DRAFT_408680</name>
</gene>
<evidence type="ECO:0000313" key="2">
    <source>
        <dbReference type="EMBL" id="KAK3940000.1"/>
    </source>
</evidence>